<keyword evidence="2" id="KW-1185">Reference proteome</keyword>
<proteinExistence type="predicted"/>
<reference evidence="1 2" key="1">
    <citation type="submission" date="2019-07" db="EMBL/GenBank/DDBJ databases">
        <title>Whole genome shotgun sequence of Rhizobium naphthalenivorans NBRC 107585.</title>
        <authorList>
            <person name="Hosoyama A."/>
            <person name="Uohara A."/>
            <person name="Ohji S."/>
            <person name="Ichikawa N."/>
        </authorList>
    </citation>
    <scope>NUCLEOTIDE SEQUENCE [LARGE SCALE GENOMIC DNA]</scope>
    <source>
        <strain evidence="1 2">NBRC 107585</strain>
    </source>
</reference>
<dbReference type="RefSeq" id="WP_147178333.1">
    <property type="nucleotide sequence ID" value="NZ_BJZP01000002.1"/>
</dbReference>
<dbReference type="OrthoDB" id="9181262at2"/>
<gene>
    <name evidence="1" type="ORF">RNA01_04470</name>
</gene>
<dbReference type="EMBL" id="BJZP01000002">
    <property type="protein sequence ID" value="GEO83515.1"/>
    <property type="molecule type" value="Genomic_DNA"/>
</dbReference>
<name>A0A512HDJ3_9HYPH</name>
<dbReference type="InterPro" id="IPR046788">
    <property type="entry name" value="Methyltransf_35"/>
</dbReference>
<sequence>MSKGASLPYRLRPNKAVDRELFLGLLSRLAPSMELEDYRYVGLGGPFLEDFRLLHARLGINDLVSVEMEESVHLRQNFNRPIDRIECVHSTLEDYIDETDFDKPVIIWFDYTVPLDVTEQIERFARTVVEVPLNSILRITLNANPESLGKPEAGEIAVQLAGVKSSTQKTLQEWRLDRLRERLGTLFPSDLKPEDMTRKRYGNSLLKTLHIAVEKEVLNFTDRRAAWVLATHYADGQPMVTATIVVAPKNDMSIEPLLEKWEYSSTPDVPLVVDMPALSTLERLTMESCENPQEKLGFKLPKSDMGEDPYQSFKRFYRFFPHFSRVEL</sequence>
<dbReference type="Proteomes" id="UP000321717">
    <property type="component" value="Unassembled WGS sequence"/>
</dbReference>
<dbReference type="Pfam" id="PF20553">
    <property type="entry name" value="Methyltransf_35"/>
    <property type="match status" value="1"/>
</dbReference>
<comment type="caution">
    <text evidence="1">The sequence shown here is derived from an EMBL/GenBank/DDBJ whole genome shotgun (WGS) entry which is preliminary data.</text>
</comment>
<protein>
    <submittedName>
        <fullName evidence="1">Uncharacterized protein</fullName>
    </submittedName>
</protein>
<evidence type="ECO:0000313" key="2">
    <source>
        <dbReference type="Proteomes" id="UP000321717"/>
    </source>
</evidence>
<dbReference type="AlphaFoldDB" id="A0A512HDJ3"/>
<evidence type="ECO:0000313" key="1">
    <source>
        <dbReference type="EMBL" id="GEO83515.1"/>
    </source>
</evidence>
<organism evidence="1 2">
    <name type="scientific">Ciceribacter naphthalenivorans</name>
    <dbReference type="NCBI Taxonomy" id="1118451"/>
    <lineage>
        <taxon>Bacteria</taxon>
        <taxon>Pseudomonadati</taxon>
        <taxon>Pseudomonadota</taxon>
        <taxon>Alphaproteobacteria</taxon>
        <taxon>Hyphomicrobiales</taxon>
        <taxon>Rhizobiaceae</taxon>
        <taxon>Ciceribacter</taxon>
    </lineage>
</organism>
<accession>A0A512HDJ3</accession>